<evidence type="ECO:0000313" key="4">
    <source>
        <dbReference type="EMBL" id="MEB3075254.1"/>
    </source>
</evidence>
<keyword evidence="5" id="KW-1185">Reference proteome</keyword>
<evidence type="ECO:0008006" key="6">
    <source>
        <dbReference type="Google" id="ProtNLM"/>
    </source>
</evidence>
<dbReference type="InterPro" id="IPR050836">
    <property type="entry name" value="SDS22/Internalin_LRR"/>
</dbReference>
<evidence type="ECO:0000313" key="5">
    <source>
        <dbReference type="Proteomes" id="UP001311730"/>
    </source>
</evidence>
<dbReference type="EMBL" id="JAYKBW010000008">
    <property type="protein sequence ID" value="MEB3075254.1"/>
    <property type="molecule type" value="Genomic_DNA"/>
</dbReference>
<sequence>MIHIIHQTKKCLLALALLLLGACSKSDDGDTPPINEAKPVQSETLLTALKAKGFSFEGNRLVVDDKVKNTTSLDLSGKNLTDVTGLSSFPNLKEVNLSNNKFANVFDFAQLPKSVTSVNLSKNTIYEFEHLAQFNYEENAAEKITLSHPIEHLILPQSAKYNMHNIPALVKSLPNADVQIENATGKVEKYTTLRSVPDAIFRKILKRQYPTVFEGDKIDISKQMTMESASLAIVISQEARNPSEPEVDERYDVVSIEGVEYIINHPQFAGNIILEMSEEKRYTLPYFRIAKKTELLSLHYVNTGYINFSEAQILSDITIRYDNTIKSLDLSASKQMCQILRSRQSPFWSADKLELVGLPELESLQLPNFSQSKNPLTFLSFHLESLPKLKATLDLSEMTAGNILAFAKVPGVKVIFPKKILYGFDIMGEAVKEGHSLWKEMKRDYFGDPDKWDSAGGAFILSVTPDFYKRHPDIKDFVNNRKRVERILSFSVFQDNTLDFVEIKRGVLQEPTNNN</sequence>
<dbReference type="PROSITE" id="PS51450">
    <property type="entry name" value="LRR"/>
    <property type="match status" value="1"/>
</dbReference>
<keyword evidence="1" id="KW-0433">Leucine-rich repeat</keyword>
<dbReference type="InterPro" id="IPR032675">
    <property type="entry name" value="LRR_dom_sf"/>
</dbReference>
<gene>
    <name evidence="4" type="ORF">VJJ08_08080</name>
</gene>
<dbReference type="PANTHER" id="PTHR46652">
    <property type="entry name" value="LEUCINE-RICH REPEAT AND IQ DOMAIN-CONTAINING PROTEIN 1-RELATED"/>
    <property type="match status" value="1"/>
</dbReference>
<dbReference type="PANTHER" id="PTHR46652:SF3">
    <property type="entry name" value="LEUCINE-RICH REPEAT-CONTAINING PROTEIN 9"/>
    <property type="match status" value="1"/>
</dbReference>
<organism evidence="4 5">
    <name type="scientific">Capnocytophaga gingivalis</name>
    <dbReference type="NCBI Taxonomy" id="1017"/>
    <lineage>
        <taxon>Bacteria</taxon>
        <taxon>Pseudomonadati</taxon>
        <taxon>Bacteroidota</taxon>
        <taxon>Flavobacteriia</taxon>
        <taxon>Flavobacteriales</taxon>
        <taxon>Flavobacteriaceae</taxon>
        <taxon>Capnocytophaga</taxon>
    </lineage>
</organism>
<proteinExistence type="predicted"/>
<dbReference type="Gene3D" id="3.80.10.10">
    <property type="entry name" value="Ribonuclease Inhibitor"/>
    <property type="match status" value="1"/>
</dbReference>
<dbReference type="InterPro" id="IPR001611">
    <property type="entry name" value="Leu-rich_rpt"/>
</dbReference>
<evidence type="ECO:0000256" key="3">
    <source>
        <dbReference type="SAM" id="SignalP"/>
    </source>
</evidence>
<evidence type="ECO:0000256" key="2">
    <source>
        <dbReference type="ARBA" id="ARBA00022737"/>
    </source>
</evidence>
<name>A0ABU5Z8J9_9FLAO</name>
<keyword evidence="2" id="KW-0677">Repeat</keyword>
<keyword evidence="3" id="KW-0732">Signal</keyword>
<protein>
    <recommendedName>
        <fullName evidence="6">Leucine Rich Repeat protein</fullName>
    </recommendedName>
</protein>
<dbReference type="RefSeq" id="WP_323983485.1">
    <property type="nucleotide sequence ID" value="NZ_JAYKBW010000008.1"/>
</dbReference>
<reference evidence="4 5" key="1">
    <citation type="submission" date="2023-12" db="EMBL/GenBank/DDBJ databases">
        <title>Genomic sequences of Capnocytophaga and Parvimonas strains.</title>
        <authorList>
            <person name="Watt R.M."/>
            <person name="Wang M."/>
            <person name="Yang T."/>
            <person name="Tong W.M."/>
        </authorList>
    </citation>
    <scope>NUCLEOTIDE SEQUENCE [LARGE SCALE GENOMIC DNA]</scope>
    <source>
        <strain evidence="4 5">CCUG 13096</strain>
    </source>
</reference>
<dbReference type="Proteomes" id="UP001311730">
    <property type="component" value="Unassembled WGS sequence"/>
</dbReference>
<feature type="signal peptide" evidence="3">
    <location>
        <begin position="1"/>
        <end position="26"/>
    </location>
</feature>
<feature type="chain" id="PRO_5047495450" description="Leucine Rich Repeat protein" evidence="3">
    <location>
        <begin position="27"/>
        <end position="515"/>
    </location>
</feature>
<accession>A0ABU5Z8J9</accession>
<comment type="caution">
    <text evidence="4">The sequence shown here is derived from an EMBL/GenBank/DDBJ whole genome shotgun (WGS) entry which is preliminary data.</text>
</comment>
<evidence type="ECO:0000256" key="1">
    <source>
        <dbReference type="ARBA" id="ARBA00022614"/>
    </source>
</evidence>
<dbReference type="SUPFAM" id="SSF52058">
    <property type="entry name" value="L domain-like"/>
    <property type="match status" value="1"/>
</dbReference>